<dbReference type="GO" id="GO:0008360">
    <property type="term" value="P:regulation of cell shape"/>
    <property type="evidence" value="ECO:0007669"/>
    <property type="project" value="UniProtKB-KW"/>
</dbReference>
<dbReference type="InterPro" id="IPR012338">
    <property type="entry name" value="Beta-lactam/transpept-like"/>
</dbReference>
<proteinExistence type="predicted"/>
<keyword evidence="11 14" id="KW-0472">Membrane</keyword>
<feature type="compositionally biased region" description="Basic and acidic residues" evidence="13">
    <location>
        <begin position="534"/>
        <end position="546"/>
    </location>
</feature>
<dbReference type="InterPro" id="IPR036138">
    <property type="entry name" value="PBP_dimer_sf"/>
</dbReference>
<keyword evidence="8" id="KW-0133">Cell shape</keyword>
<evidence type="ECO:0000256" key="12">
    <source>
        <dbReference type="ARBA" id="ARBA00023316"/>
    </source>
</evidence>
<evidence type="ECO:0000256" key="1">
    <source>
        <dbReference type="ARBA" id="ARBA00004167"/>
    </source>
</evidence>
<accession>A0A3B0TCF5</accession>
<dbReference type="InterPro" id="IPR050515">
    <property type="entry name" value="Beta-lactam/transpept"/>
</dbReference>
<gene>
    <name evidence="17" type="ORF">MNBD_ALPHA09-543</name>
</gene>
<feature type="compositionally biased region" description="Basic and acidic residues" evidence="13">
    <location>
        <begin position="608"/>
        <end position="617"/>
    </location>
</feature>
<evidence type="ECO:0000256" key="8">
    <source>
        <dbReference type="ARBA" id="ARBA00022960"/>
    </source>
</evidence>
<keyword evidence="10 14" id="KW-1133">Transmembrane helix</keyword>
<dbReference type="GO" id="GO:0009252">
    <property type="term" value="P:peptidoglycan biosynthetic process"/>
    <property type="evidence" value="ECO:0007669"/>
    <property type="project" value="UniProtKB-KW"/>
</dbReference>
<feature type="domain" description="Penicillin-binding protein dimerisation" evidence="16">
    <location>
        <begin position="62"/>
        <end position="230"/>
    </location>
</feature>
<dbReference type="InterPro" id="IPR001460">
    <property type="entry name" value="PCN-bd_Tpept"/>
</dbReference>
<evidence type="ECO:0000256" key="11">
    <source>
        <dbReference type="ARBA" id="ARBA00023136"/>
    </source>
</evidence>
<organism evidence="17">
    <name type="scientific">hydrothermal vent metagenome</name>
    <dbReference type="NCBI Taxonomy" id="652676"/>
    <lineage>
        <taxon>unclassified sequences</taxon>
        <taxon>metagenomes</taxon>
        <taxon>ecological metagenomes</taxon>
    </lineage>
</organism>
<dbReference type="GO" id="GO:0006508">
    <property type="term" value="P:proteolysis"/>
    <property type="evidence" value="ECO:0007669"/>
    <property type="project" value="UniProtKB-KW"/>
</dbReference>
<feature type="domain" description="Penicillin-binding protein transpeptidase" evidence="15">
    <location>
        <begin position="262"/>
        <end position="589"/>
    </location>
</feature>
<dbReference type="Gene3D" id="3.40.710.10">
    <property type="entry name" value="DD-peptidase/beta-lactamase superfamily"/>
    <property type="match status" value="1"/>
</dbReference>
<keyword evidence="7 17" id="KW-0378">Hydrolase</keyword>
<evidence type="ECO:0000256" key="13">
    <source>
        <dbReference type="SAM" id="MobiDB-lite"/>
    </source>
</evidence>
<dbReference type="NCBIfam" id="TIGR03423">
    <property type="entry name" value="pbp2_mrdA"/>
    <property type="match status" value="1"/>
</dbReference>
<evidence type="ECO:0000256" key="4">
    <source>
        <dbReference type="ARBA" id="ARBA00022519"/>
    </source>
</evidence>
<name>A0A3B0TCF5_9ZZZZ</name>
<keyword evidence="12" id="KW-0961">Cell wall biogenesis/degradation</keyword>
<evidence type="ECO:0000256" key="3">
    <source>
        <dbReference type="ARBA" id="ARBA00022475"/>
    </source>
</evidence>
<evidence type="ECO:0000313" key="17">
    <source>
        <dbReference type="EMBL" id="VAW15728.1"/>
    </source>
</evidence>
<feature type="region of interest" description="Disordered" evidence="13">
    <location>
        <begin position="597"/>
        <end position="629"/>
    </location>
</feature>
<reference evidence="17" key="1">
    <citation type="submission" date="2018-06" db="EMBL/GenBank/DDBJ databases">
        <authorList>
            <person name="Zhirakovskaya E."/>
        </authorList>
    </citation>
    <scope>NUCLEOTIDE SEQUENCE</scope>
</reference>
<keyword evidence="5" id="KW-0645">Protease</keyword>
<dbReference type="EC" id="3.4.16.4" evidence="17"/>
<evidence type="ECO:0000259" key="15">
    <source>
        <dbReference type="Pfam" id="PF00905"/>
    </source>
</evidence>
<dbReference type="SUPFAM" id="SSF56519">
    <property type="entry name" value="Penicillin binding protein dimerisation domain"/>
    <property type="match status" value="1"/>
</dbReference>
<dbReference type="GO" id="GO:0071555">
    <property type="term" value="P:cell wall organization"/>
    <property type="evidence" value="ECO:0007669"/>
    <property type="project" value="UniProtKB-KW"/>
</dbReference>
<sequence length="629" mass="67803">MIFDREEYEDREAFTRRALLLGVGQAALFGVVGARLYGLQIIDGKRYRLLAEDNRINLSPLAPVRGNLRDRFGAVVASAEHRLKVSVTPNQAGDLAQTLTRLARIVPIDGKLRKTILARARSRGYLPIEIVGDLDWETFAKLNLYALHLPGVRTEVGWVRTYPLAAAFGHVTGYVGVASRRDSNGDAVLRLPGFRIGKTGIEKTFDADLRGTAGTVYREVNASGRTVREIRRDRPRAGRELVLTIDAGLQAMALERLGEETGAAVVMDIQNGDVLAMASTPSFDPGLFADGIGSKAWRGLIGDKGQPLTNRSIAGQYPPGSTFKIVTASAAIDLADVDPKKTVYCPGWLRYGGQRFRCWKHSGHGRVNMRSAIKVSCDVYFYTVALEMGIDNLADMGRRFGFGEAFAFAGAKAGVMPTKGWKRSALGEPWYGGETVIAGIGQGYVLSTPLQLAVMTARTANGNWAVRPRFVRPPPGEAPPKFAPLDVSPAALAVVRAGLDAVVNERGGTAGRSKLKLEGVAMAGKTGTSQVRSSRGDNRKDMDKPRKERPHALFVAYAPVNTPRYAAAVVIEHGASGSRAAAPVVRDILTEALTRDILGQPVFGEGGPEQKHDREPENTVASAKPKGKA</sequence>
<dbReference type="Pfam" id="PF00905">
    <property type="entry name" value="Transpeptidase"/>
    <property type="match status" value="1"/>
</dbReference>
<dbReference type="AlphaFoldDB" id="A0A3B0TCF5"/>
<feature type="region of interest" description="Disordered" evidence="13">
    <location>
        <begin position="523"/>
        <end position="550"/>
    </location>
</feature>
<dbReference type="PANTHER" id="PTHR30627">
    <property type="entry name" value="PEPTIDOGLYCAN D,D-TRANSPEPTIDASE"/>
    <property type="match status" value="1"/>
</dbReference>
<evidence type="ECO:0000256" key="5">
    <source>
        <dbReference type="ARBA" id="ARBA00022670"/>
    </source>
</evidence>
<feature type="transmembrane region" description="Helical" evidence="14">
    <location>
        <begin position="18"/>
        <end position="38"/>
    </location>
</feature>
<evidence type="ECO:0000259" key="16">
    <source>
        <dbReference type="Pfam" id="PF03717"/>
    </source>
</evidence>
<evidence type="ECO:0000256" key="2">
    <source>
        <dbReference type="ARBA" id="ARBA00004236"/>
    </source>
</evidence>
<dbReference type="GO" id="GO:0008658">
    <property type="term" value="F:penicillin binding"/>
    <property type="evidence" value="ECO:0007669"/>
    <property type="project" value="InterPro"/>
</dbReference>
<keyword evidence="17" id="KW-0121">Carboxypeptidase</keyword>
<keyword evidence="6 14" id="KW-0812">Transmembrane</keyword>
<evidence type="ECO:0000256" key="9">
    <source>
        <dbReference type="ARBA" id="ARBA00022984"/>
    </source>
</evidence>
<dbReference type="SUPFAM" id="SSF56601">
    <property type="entry name" value="beta-lactamase/transpeptidase-like"/>
    <property type="match status" value="1"/>
</dbReference>
<dbReference type="InterPro" id="IPR017790">
    <property type="entry name" value="Penicillin-binding_protein_2"/>
</dbReference>
<evidence type="ECO:0000256" key="14">
    <source>
        <dbReference type="SAM" id="Phobius"/>
    </source>
</evidence>
<keyword evidence="4" id="KW-0997">Cell inner membrane</keyword>
<comment type="subcellular location">
    <subcellularLocation>
        <location evidence="2">Cell membrane</location>
    </subcellularLocation>
    <subcellularLocation>
        <location evidence="1">Membrane</location>
        <topology evidence="1">Single-pass membrane protein</topology>
    </subcellularLocation>
</comment>
<keyword evidence="3" id="KW-1003">Cell membrane</keyword>
<dbReference type="GO" id="GO:0071972">
    <property type="term" value="F:peptidoglycan L,D-transpeptidase activity"/>
    <property type="evidence" value="ECO:0007669"/>
    <property type="project" value="TreeGrafter"/>
</dbReference>
<dbReference type="GO" id="GO:0009002">
    <property type="term" value="F:serine-type D-Ala-D-Ala carboxypeptidase activity"/>
    <property type="evidence" value="ECO:0007669"/>
    <property type="project" value="UniProtKB-EC"/>
</dbReference>
<evidence type="ECO:0000256" key="10">
    <source>
        <dbReference type="ARBA" id="ARBA00022989"/>
    </source>
</evidence>
<evidence type="ECO:0000256" key="7">
    <source>
        <dbReference type="ARBA" id="ARBA00022801"/>
    </source>
</evidence>
<dbReference type="EMBL" id="UOEM01000088">
    <property type="protein sequence ID" value="VAW15728.1"/>
    <property type="molecule type" value="Genomic_DNA"/>
</dbReference>
<keyword evidence="9" id="KW-0573">Peptidoglycan synthesis</keyword>
<protein>
    <submittedName>
        <fullName evidence="17">Peptidoglycan D,D-transpeptidase MrdA</fullName>
        <ecNumber evidence="17">3.4.16.4</ecNumber>
    </submittedName>
</protein>
<dbReference type="PANTHER" id="PTHR30627:SF2">
    <property type="entry name" value="PEPTIDOGLYCAN D,D-TRANSPEPTIDASE MRDA"/>
    <property type="match status" value="1"/>
</dbReference>
<dbReference type="Gene3D" id="3.90.1310.10">
    <property type="entry name" value="Penicillin-binding protein 2a (Domain 2)"/>
    <property type="match status" value="1"/>
</dbReference>
<dbReference type="GO" id="GO:0005886">
    <property type="term" value="C:plasma membrane"/>
    <property type="evidence" value="ECO:0007669"/>
    <property type="project" value="UniProtKB-SubCell"/>
</dbReference>
<evidence type="ECO:0000256" key="6">
    <source>
        <dbReference type="ARBA" id="ARBA00022692"/>
    </source>
</evidence>
<dbReference type="Pfam" id="PF03717">
    <property type="entry name" value="PBP_dimer"/>
    <property type="match status" value="1"/>
</dbReference>
<dbReference type="InterPro" id="IPR005311">
    <property type="entry name" value="PBP_dimer"/>
</dbReference>